<dbReference type="SUPFAM" id="SSF56281">
    <property type="entry name" value="Metallo-hydrolase/oxidoreductase"/>
    <property type="match status" value="1"/>
</dbReference>
<feature type="domain" description="Metallo-beta-lactamase" evidence="6">
    <location>
        <begin position="39"/>
        <end position="239"/>
    </location>
</feature>
<evidence type="ECO:0000313" key="8">
    <source>
        <dbReference type="Proteomes" id="UP001597040"/>
    </source>
</evidence>
<accession>A0ABW3LIQ7</accession>
<keyword evidence="5" id="KW-0862">Zinc</keyword>
<dbReference type="InterPro" id="IPR001279">
    <property type="entry name" value="Metallo-B-lactamas"/>
</dbReference>
<keyword evidence="3" id="KW-0479">Metal-binding</keyword>
<dbReference type="InterPro" id="IPR051013">
    <property type="entry name" value="MBL_superfamily_lactonases"/>
</dbReference>
<keyword evidence="8" id="KW-1185">Reference proteome</keyword>
<name>A0ABW3LIQ7_9BACI</name>
<evidence type="ECO:0000256" key="3">
    <source>
        <dbReference type="ARBA" id="ARBA00022723"/>
    </source>
</evidence>
<dbReference type="InterPro" id="IPR036866">
    <property type="entry name" value="RibonucZ/Hydroxyglut_hydro"/>
</dbReference>
<dbReference type="PANTHER" id="PTHR42978">
    <property type="entry name" value="QUORUM-QUENCHING LACTONASE YTNP-RELATED-RELATED"/>
    <property type="match status" value="1"/>
</dbReference>
<comment type="similarity">
    <text evidence="2">Belongs to the metallo-beta-lactamase superfamily.</text>
</comment>
<evidence type="ECO:0000313" key="7">
    <source>
        <dbReference type="EMBL" id="MFD1037384.1"/>
    </source>
</evidence>
<keyword evidence="4" id="KW-0378">Hydrolase</keyword>
<evidence type="ECO:0000256" key="5">
    <source>
        <dbReference type="ARBA" id="ARBA00022833"/>
    </source>
</evidence>
<reference evidence="8" key="1">
    <citation type="journal article" date="2019" name="Int. J. Syst. Evol. Microbiol.">
        <title>The Global Catalogue of Microorganisms (GCM) 10K type strain sequencing project: providing services to taxonomists for standard genome sequencing and annotation.</title>
        <authorList>
            <consortium name="The Broad Institute Genomics Platform"/>
            <consortium name="The Broad Institute Genome Sequencing Center for Infectious Disease"/>
            <person name="Wu L."/>
            <person name="Ma J."/>
        </authorList>
    </citation>
    <scope>NUCLEOTIDE SEQUENCE [LARGE SCALE GENOMIC DNA]</scope>
    <source>
        <strain evidence="8">CCUG 56754</strain>
    </source>
</reference>
<comment type="caution">
    <text evidence="7">The sequence shown here is derived from an EMBL/GenBank/DDBJ whole genome shotgun (WGS) entry which is preliminary data.</text>
</comment>
<gene>
    <name evidence="7" type="ORF">ACFQ3N_02955</name>
</gene>
<dbReference type="PANTHER" id="PTHR42978:SF7">
    <property type="entry name" value="METALLO-HYDROLASE RV2300C-RELATED"/>
    <property type="match status" value="1"/>
</dbReference>
<comment type="cofactor">
    <cofactor evidence="1">
        <name>Zn(2+)</name>
        <dbReference type="ChEBI" id="CHEBI:29105"/>
    </cofactor>
</comment>
<evidence type="ECO:0000259" key="6">
    <source>
        <dbReference type="SMART" id="SM00849"/>
    </source>
</evidence>
<protein>
    <submittedName>
        <fullName evidence="7">N-acyl homoserine lactonase family protein</fullName>
    </submittedName>
</protein>
<proteinExistence type="inferred from homology"/>
<organism evidence="7 8">
    <name type="scientific">Virgibacillus byunsanensis</name>
    <dbReference type="NCBI Taxonomy" id="570945"/>
    <lineage>
        <taxon>Bacteria</taxon>
        <taxon>Bacillati</taxon>
        <taxon>Bacillota</taxon>
        <taxon>Bacilli</taxon>
        <taxon>Bacillales</taxon>
        <taxon>Bacillaceae</taxon>
        <taxon>Virgibacillus</taxon>
    </lineage>
</organism>
<dbReference type="Proteomes" id="UP001597040">
    <property type="component" value="Unassembled WGS sequence"/>
</dbReference>
<dbReference type="RefSeq" id="WP_390359388.1">
    <property type="nucleotide sequence ID" value="NZ_JBHTKJ010000007.1"/>
</dbReference>
<dbReference type="EMBL" id="JBHTKJ010000007">
    <property type="protein sequence ID" value="MFD1037384.1"/>
    <property type="molecule type" value="Genomic_DNA"/>
</dbReference>
<evidence type="ECO:0000256" key="1">
    <source>
        <dbReference type="ARBA" id="ARBA00001947"/>
    </source>
</evidence>
<sequence>MGEDIYEVYAIKYATRDAIAHEHFHGSTDPHENYSMPMDYYIWIAKSKKHTIVIDVGFNESVAKKRNRTFLRCPIKSLEQLGIKVEDIPYVIVTHMHYDHIGNLEKFPNSKFVLQETEMAFWTGKYVSRKEYRQLVEVEDVLHLVKENFDGKVNFISGDKEIVPGITVYNAGGHSPGLQFVKVKTNQGNVILTSDVSHYYKNLEEDRPFNVVHDLAKMYDAFDLIRSVSDPSSIIVPGHDPLVMERFQAASPELENIIVKIS</sequence>
<dbReference type="CDD" id="cd07729">
    <property type="entry name" value="AHL_lactonase_MBL-fold"/>
    <property type="match status" value="1"/>
</dbReference>
<dbReference type="Gene3D" id="3.60.15.10">
    <property type="entry name" value="Ribonuclease Z/Hydroxyacylglutathione hydrolase-like"/>
    <property type="match status" value="1"/>
</dbReference>
<evidence type="ECO:0000256" key="4">
    <source>
        <dbReference type="ARBA" id="ARBA00022801"/>
    </source>
</evidence>
<dbReference type="SMART" id="SM00849">
    <property type="entry name" value="Lactamase_B"/>
    <property type="match status" value="1"/>
</dbReference>
<dbReference type="Pfam" id="PF00753">
    <property type="entry name" value="Lactamase_B"/>
    <property type="match status" value="1"/>
</dbReference>
<evidence type="ECO:0000256" key="2">
    <source>
        <dbReference type="ARBA" id="ARBA00007749"/>
    </source>
</evidence>